<dbReference type="EMBL" id="OW152821">
    <property type="protein sequence ID" value="CAH2077258.1"/>
    <property type="molecule type" value="Genomic_DNA"/>
</dbReference>
<proteinExistence type="predicted"/>
<protein>
    <recommendedName>
        <fullName evidence="3">Secreted protein</fullName>
    </recommendedName>
</protein>
<accession>A0ABN8J7W0</accession>
<sequence>MQDSLAAAARVRNAAALALCVADVTCHPSVGDNALAYRAHGHTDTRTQEHTGARTLRANSNLTAVAYRASFSQVTRRYRHGSAWRRRRPHRPASAAPIVRISILMSRRLRIRLVSTPQRARRHQAIIAPNRSA</sequence>
<evidence type="ECO:0000313" key="1">
    <source>
        <dbReference type="EMBL" id="CAH2077258.1"/>
    </source>
</evidence>
<gene>
    <name evidence="1" type="ORF">IPOD504_LOCUS17622</name>
</gene>
<feature type="non-terminal residue" evidence="1">
    <location>
        <position position="133"/>
    </location>
</feature>
<organism evidence="1 2">
    <name type="scientific">Iphiclides podalirius</name>
    <name type="common">scarce swallowtail</name>
    <dbReference type="NCBI Taxonomy" id="110791"/>
    <lineage>
        <taxon>Eukaryota</taxon>
        <taxon>Metazoa</taxon>
        <taxon>Ecdysozoa</taxon>
        <taxon>Arthropoda</taxon>
        <taxon>Hexapoda</taxon>
        <taxon>Insecta</taxon>
        <taxon>Pterygota</taxon>
        <taxon>Neoptera</taxon>
        <taxon>Endopterygota</taxon>
        <taxon>Lepidoptera</taxon>
        <taxon>Glossata</taxon>
        <taxon>Ditrysia</taxon>
        <taxon>Papilionoidea</taxon>
        <taxon>Papilionidae</taxon>
        <taxon>Papilioninae</taxon>
        <taxon>Iphiclides</taxon>
    </lineage>
</organism>
<name>A0ABN8J7W0_9NEOP</name>
<evidence type="ECO:0000313" key="2">
    <source>
        <dbReference type="Proteomes" id="UP000837857"/>
    </source>
</evidence>
<dbReference type="Proteomes" id="UP000837857">
    <property type="component" value="Chromosome 9"/>
</dbReference>
<keyword evidence="2" id="KW-1185">Reference proteome</keyword>
<evidence type="ECO:0008006" key="3">
    <source>
        <dbReference type="Google" id="ProtNLM"/>
    </source>
</evidence>
<reference evidence="1" key="1">
    <citation type="submission" date="2022-03" db="EMBL/GenBank/DDBJ databases">
        <authorList>
            <person name="Martin H S."/>
        </authorList>
    </citation>
    <scope>NUCLEOTIDE SEQUENCE</scope>
</reference>